<dbReference type="GO" id="GO:0046872">
    <property type="term" value="F:metal ion binding"/>
    <property type="evidence" value="ECO:0007669"/>
    <property type="project" value="UniProtKB-KW"/>
</dbReference>
<feature type="chain" id="PRO_5031462193" description="Peptidase S53 domain-containing protein" evidence="9">
    <location>
        <begin position="32"/>
        <end position="1306"/>
    </location>
</feature>
<dbReference type="InterPro" id="IPR032109">
    <property type="entry name" value="Big_3_5"/>
</dbReference>
<evidence type="ECO:0000313" key="11">
    <source>
        <dbReference type="EMBL" id="MBB5064463.1"/>
    </source>
</evidence>
<comment type="caution">
    <text evidence="11">The sequence shown here is derived from an EMBL/GenBank/DDBJ whole genome shotgun (WGS) entry which is preliminary data.</text>
</comment>
<dbReference type="InterPro" id="IPR030400">
    <property type="entry name" value="Sedolisin_dom"/>
</dbReference>
<evidence type="ECO:0000313" key="12">
    <source>
        <dbReference type="Proteomes" id="UP000584867"/>
    </source>
</evidence>
<dbReference type="GO" id="GO:0004252">
    <property type="term" value="F:serine-type endopeptidase activity"/>
    <property type="evidence" value="ECO:0007669"/>
    <property type="project" value="InterPro"/>
</dbReference>
<dbReference type="InterPro" id="IPR015366">
    <property type="entry name" value="S53_propep"/>
</dbReference>
<dbReference type="GO" id="GO:0008240">
    <property type="term" value="F:tripeptidyl-peptidase activity"/>
    <property type="evidence" value="ECO:0007669"/>
    <property type="project" value="TreeGrafter"/>
</dbReference>
<evidence type="ECO:0000256" key="2">
    <source>
        <dbReference type="ARBA" id="ARBA00022670"/>
    </source>
</evidence>
<dbReference type="PROSITE" id="PS51695">
    <property type="entry name" value="SEDOLISIN"/>
    <property type="match status" value="1"/>
</dbReference>
<evidence type="ECO:0000256" key="6">
    <source>
        <dbReference type="ARBA" id="ARBA00022837"/>
    </source>
</evidence>
<dbReference type="InterPro" id="IPR013783">
    <property type="entry name" value="Ig-like_fold"/>
</dbReference>
<organism evidence="11 12">
    <name type="scientific">Granulicella mallensis</name>
    <dbReference type="NCBI Taxonomy" id="940614"/>
    <lineage>
        <taxon>Bacteria</taxon>
        <taxon>Pseudomonadati</taxon>
        <taxon>Acidobacteriota</taxon>
        <taxon>Terriglobia</taxon>
        <taxon>Terriglobales</taxon>
        <taxon>Acidobacteriaceae</taxon>
        <taxon>Granulicella</taxon>
    </lineage>
</organism>
<keyword evidence="2" id="KW-0645">Protease</keyword>
<dbReference type="Proteomes" id="UP000584867">
    <property type="component" value="Unassembled WGS sequence"/>
</dbReference>
<dbReference type="InterPro" id="IPR050819">
    <property type="entry name" value="Tripeptidyl-peptidase_I"/>
</dbReference>
<keyword evidence="7" id="KW-0865">Zymogen</keyword>
<keyword evidence="8" id="KW-0812">Transmembrane</keyword>
<dbReference type="SUPFAM" id="SSF52743">
    <property type="entry name" value="Subtilisin-like"/>
    <property type="match status" value="1"/>
</dbReference>
<dbReference type="InterPro" id="IPR036852">
    <property type="entry name" value="Peptidase_S8/S53_dom_sf"/>
</dbReference>
<keyword evidence="8" id="KW-1133">Transmembrane helix</keyword>
<evidence type="ECO:0000256" key="7">
    <source>
        <dbReference type="ARBA" id="ARBA00023145"/>
    </source>
</evidence>
<proteinExistence type="predicted"/>
<dbReference type="Pfam" id="PF16640">
    <property type="entry name" value="Big_3_5"/>
    <property type="match status" value="3"/>
</dbReference>
<dbReference type="RefSeq" id="WP_184256386.1">
    <property type="nucleotide sequence ID" value="NZ_JACHIO010000011.1"/>
</dbReference>
<feature type="signal peptide" evidence="9">
    <location>
        <begin position="1"/>
        <end position="31"/>
    </location>
</feature>
<evidence type="ECO:0000256" key="4">
    <source>
        <dbReference type="ARBA" id="ARBA00022801"/>
    </source>
</evidence>
<comment type="cofactor">
    <cofactor evidence="1">
        <name>Ca(2+)</name>
        <dbReference type="ChEBI" id="CHEBI:29108"/>
    </cofactor>
</comment>
<dbReference type="Gene3D" id="2.60.40.10">
    <property type="entry name" value="Immunoglobulins"/>
    <property type="match status" value="4"/>
</dbReference>
<dbReference type="InterPro" id="IPR023828">
    <property type="entry name" value="Peptidase_S8_Ser-AS"/>
</dbReference>
<keyword evidence="4" id="KW-0378">Hydrolase</keyword>
<keyword evidence="3" id="KW-0479">Metal-binding</keyword>
<evidence type="ECO:0000256" key="1">
    <source>
        <dbReference type="ARBA" id="ARBA00001913"/>
    </source>
</evidence>
<evidence type="ECO:0000256" key="8">
    <source>
        <dbReference type="SAM" id="Phobius"/>
    </source>
</evidence>
<keyword evidence="5" id="KW-0720">Serine protease</keyword>
<keyword evidence="8" id="KW-0472">Membrane</keyword>
<dbReference type="PANTHER" id="PTHR14218">
    <property type="entry name" value="PROTEASE S8 TRIPEPTIDYL PEPTIDASE I CLN2"/>
    <property type="match status" value="1"/>
</dbReference>
<reference evidence="11 12" key="1">
    <citation type="submission" date="2020-08" db="EMBL/GenBank/DDBJ databases">
        <title>Genomic Encyclopedia of Type Strains, Phase IV (KMG-V): Genome sequencing to study the core and pangenomes of soil and plant-associated prokaryotes.</title>
        <authorList>
            <person name="Whitman W."/>
        </authorList>
    </citation>
    <scope>NUCLEOTIDE SEQUENCE [LARGE SCALE GENOMIC DNA]</scope>
    <source>
        <strain evidence="11 12">X5P3</strain>
    </source>
</reference>
<dbReference type="SMART" id="SM00944">
    <property type="entry name" value="Pro-kuma_activ"/>
    <property type="match status" value="1"/>
</dbReference>
<dbReference type="PROSITE" id="PS00138">
    <property type="entry name" value="SUBTILASE_SER"/>
    <property type="match status" value="1"/>
</dbReference>
<dbReference type="CDD" id="cd11377">
    <property type="entry name" value="Pro-peptidase_S53"/>
    <property type="match status" value="1"/>
</dbReference>
<dbReference type="Gene3D" id="3.40.50.200">
    <property type="entry name" value="Peptidase S8/S53 domain"/>
    <property type="match status" value="1"/>
</dbReference>
<dbReference type="GO" id="GO:0006508">
    <property type="term" value="P:proteolysis"/>
    <property type="evidence" value="ECO:0007669"/>
    <property type="project" value="UniProtKB-KW"/>
</dbReference>
<sequence length="1306" mass="132345">MKLNFRMPSSLKSVLPAALLAFSVNAASAQAAPQIKQRVNDAEVVALQNNVHPLAKAIYDQGAVPDSTPTGRLTLTLKRPDAQENALHQFLADVQTKGSPNYHKWLTPAQFGQKYGPADSDLAQVESWLQSHGFSIDKVGAGRTAIEFSGTTGQVANAFHTSLHTYSVNGEVHHANATNPQIPSALAPVIAGVGSLNDFHAKSQAQTLGRAKYDATSHKVIPQWTTPDGAGGVYYAVGPKDFATQYNVTPLYSAGTNGAGQTIGIINESNIDLGIVQAYRKLFALDTNSAAPNLPHIIIDGNDPGLYAPALTEAYLDVEMAGAVAPQATVNLYIAASTDYNDGLDLAMLRAVEDDTATVLSLSFGTCEAEEGAGYLAYINSLWEQAAAQGQTVMVSSGDNSSAGCDNQNDPFDAADGLQINGLASTPWNIAVGGTDFYYSDYATGGASSAQDWSATNDASLGSLLHPLPEQPWNNSSYGLNINPTTGVSIVGGSGGQSTCAVAGGPLAGTNALTSQGLCLGLGGYPKPAWQAGPGVPDDKVRDIPDVSLFAAFAANNSFYAICAATGDCVNTDPNTNSVSYTSVGGTSASTPAFAGIMALINQKYGPQGQADAVLYPLAAKMPSIFHDVTLGSNNVPCSVQGGLQCSKDKTGTGASLQEWPATVGYDLASGLGSVDANALVSNWNSVSLSSTSVAFQATPTTITHGQTVNLLANVVANSGSGVPTGAVAVVADTPLPSNRGQLAMTLDSTGAGASSVSFLPGGTYNMHASYSGDATFAASQSAPVSITVKPESSIILAGAFQNQTSPYGSQTPLGPSVTYGTIVGIDLQIGGSAGSVNGIATGTVTVQDNGTAIATLPLNANGATVLSSGTWTLGQHSLTFSYSGDPSYNATTTSNPKGPLTFTVTKGLTQIGTVANSTSFSAGGTLVVQAQVTGQNSGLSPTGNVTFTLGSLTRTVPLSATSNGVGFATGTFTNLAAGTFSLGVSYAGDSNWSSSTASPQTVTVTGASTLLPTTTVVTSDPVDLTTIVPGTLITLTAKVTGSSVAPTGGVYFVSDGQLFSSGNSPQVTLVPGSGGTSTATITFTAANSSAGSNQLYVIYLGDKVYNTSSSPVLMFNNLQGDFSILNNNPTVTVAAGSPASVNLTLSSNNQFSGKVTLTCAVTGSGTVVPLCTVPGTVAVATTGQATASVQLVTSIPPATTSQLAQPATRRWFAGGSGIAAFACLLLFGVPSRKRKWTVALGFVLSVTLLGVMGGCSGGSSPPVTTAPPSPTLVPAGAYKAVITATDGVITHNVVANIVITATSTN</sequence>
<dbReference type="PANTHER" id="PTHR14218:SF15">
    <property type="entry name" value="TRIPEPTIDYL-PEPTIDASE 1"/>
    <property type="match status" value="1"/>
</dbReference>
<dbReference type="SUPFAM" id="SSF54897">
    <property type="entry name" value="Protease propeptides/inhibitors"/>
    <property type="match status" value="1"/>
</dbReference>
<evidence type="ECO:0000256" key="9">
    <source>
        <dbReference type="SAM" id="SignalP"/>
    </source>
</evidence>
<evidence type="ECO:0000256" key="3">
    <source>
        <dbReference type="ARBA" id="ARBA00022723"/>
    </source>
</evidence>
<evidence type="ECO:0000256" key="5">
    <source>
        <dbReference type="ARBA" id="ARBA00022825"/>
    </source>
</evidence>
<feature type="transmembrane region" description="Helical" evidence="8">
    <location>
        <begin position="1212"/>
        <end position="1230"/>
    </location>
</feature>
<dbReference type="Pfam" id="PF09286">
    <property type="entry name" value="Pro-kuma_activ"/>
    <property type="match status" value="1"/>
</dbReference>
<dbReference type="CDD" id="cd04056">
    <property type="entry name" value="Peptidases_S53"/>
    <property type="match status" value="1"/>
</dbReference>
<protein>
    <recommendedName>
        <fullName evidence="10">Peptidase S53 domain-containing protein</fullName>
    </recommendedName>
</protein>
<dbReference type="EMBL" id="JACHIO010000011">
    <property type="protein sequence ID" value="MBB5064463.1"/>
    <property type="molecule type" value="Genomic_DNA"/>
</dbReference>
<accession>A0A7W7ZQY1</accession>
<gene>
    <name evidence="11" type="ORF">HDF15_002821</name>
</gene>
<name>A0A7W7ZQY1_9BACT</name>
<keyword evidence="6" id="KW-0106">Calcium</keyword>
<keyword evidence="9" id="KW-0732">Signal</keyword>
<feature type="domain" description="Peptidase S53" evidence="10">
    <location>
        <begin position="236"/>
        <end position="687"/>
    </location>
</feature>
<evidence type="ECO:0000259" key="10">
    <source>
        <dbReference type="PROSITE" id="PS51695"/>
    </source>
</evidence>
<feature type="transmembrane region" description="Helical" evidence="8">
    <location>
        <begin position="1237"/>
        <end position="1255"/>
    </location>
</feature>